<comment type="pathway">
    <text evidence="4">Lipid metabolism.</text>
</comment>
<dbReference type="Pfam" id="PF01148">
    <property type="entry name" value="CTP_transf_1"/>
    <property type="match status" value="1"/>
</dbReference>
<feature type="transmembrane region" description="Helical" evidence="20">
    <location>
        <begin position="168"/>
        <end position="192"/>
    </location>
</feature>
<keyword evidence="19" id="KW-0175">Coiled coil</keyword>
<evidence type="ECO:0000256" key="4">
    <source>
        <dbReference type="ARBA" id="ARBA00005189"/>
    </source>
</evidence>
<keyword evidence="22" id="KW-1185">Reference proteome</keyword>
<feature type="coiled-coil region" evidence="19">
    <location>
        <begin position="4"/>
        <end position="34"/>
    </location>
</feature>
<keyword evidence="15 20" id="KW-0472">Membrane</keyword>
<comment type="pathway">
    <text evidence="3 18">Phospholipid metabolism; CDP-diacylglycerol biosynthesis; CDP-diacylglycerol from sn-glycerol 3-phosphate: step 3/3.</text>
</comment>
<evidence type="ECO:0000256" key="13">
    <source>
        <dbReference type="ARBA" id="ARBA00022989"/>
    </source>
</evidence>
<feature type="transmembrane region" description="Helical" evidence="20">
    <location>
        <begin position="282"/>
        <end position="301"/>
    </location>
</feature>
<dbReference type="InterPro" id="IPR000374">
    <property type="entry name" value="PC_trans"/>
</dbReference>
<dbReference type="Proteomes" id="UP000481339">
    <property type="component" value="Unassembled WGS sequence"/>
</dbReference>
<keyword evidence="16" id="KW-0594">Phospholipid biosynthesis</keyword>
<comment type="similarity">
    <text evidence="5 18">Belongs to the CDS family.</text>
</comment>
<dbReference type="OrthoDB" id="9799199at2"/>
<gene>
    <name evidence="21" type="ORF">F8O02_04620</name>
</gene>
<evidence type="ECO:0000256" key="2">
    <source>
        <dbReference type="ARBA" id="ARBA00004651"/>
    </source>
</evidence>
<evidence type="ECO:0000256" key="15">
    <source>
        <dbReference type="ARBA" id="ARBA00023136"/>
    </source>
</evidence>
<name>A0A7C8BRD5_9MICO</name>
<evidence type="ECO:0000256" key="18">
    <source>
        <dbReference type="RuleBase" id="RU003938"/>
    </source>
</evidence>
<keyword evidence="17" id="KW-1208">Phospholipid metabolism</keyword>
<accession>A0A7C8BRD5</accession>
<comment type="caution">
    <text evidence="21">The sequence shown here is derived from an EMBL/GenBank/DDBJ whole genome shotgun (WGS) entry which is preliminary data.</text>
</comment>
<feature type="transmembrane region" description="Helical" evidence="20">
    <location>
        <begin position="62"/>
        <end position="81"/>
    </location>
</feature>
<dbReference type="GO" id="GO:0005886">
    <property type="term" value="C:plasma membrane"/>
    <property type="evidence" value="ECO:0007669"/>
    <property type="project" value="UniProtKB-SubCell"/>
</dbReference>
<evidence type="ECO:0000256" key="10">
    <source>
        <dbReference type="ARBA" id="ARBA00022679"/>
    </source>
</evidence>
<dbReference type="GO" id="GO:0004605">
    <property type="term" value="F:phosphatidate cytidylyltransferase activity"/>
    <property type="evidence" value="ECO:0007669"/>
    <property type="project" value="UniProtKB-EC"/>
</dbReference>
<dbReference type="PROSITE" id="PS01315">
    <property type="entry name" value="CDS"/>
    <property type="match status" value="1"/>
</dbReference>
<evidence type="ECO:0000313" key="21">
    <source>
        <dbReference type="EMBL" id="KAB1632304.1"/>
    </source>
</evidence>
<reference evidence="21 22" key="1">
    <citation type="submission" date="2019-09" db="EMBL/GenBank/DDBJ databases">
        <title>Phylogeny of genus Pseudoclavibacter and closely related genus.</title>
        <authorList>
            <person name="Li Y."/>
        </authorList>
    </citation>
    <scope>NUCLEOTIDE SEQUENCE [LARGE SCALE GENOMIC DNA]</scope>
    <source>
        <strain evidence="21 22">JCM 16921</strain>
    </source>
</reference>
<keyword evidence="11 18" id="KW-0812">Transmembrane</keyword>
<feature type="transmembrane region" description="Helical" evidence="20">
    <location>
        <begin position="36"/>
        <end position="56"/>
    </location>
</feature>
<dbReference type="RefSeq" id="WP_158036082.1">
    <property type="nucleotide sequence ID" value="NZ_BAAAZV010000017.1"/>
</dbReference>
<comment type="catalytic activity">
    <reaction evidence="1 18">
        <text>a 1,2-diacyl-sn-glycero-3-phosphate + CTP + H(+) = a CDP-1,2-diacyl-sn-glycerol + diphosphate</text>
        <dbReference type="Rhea" id="RHEA:16229"/>
        <dbReference type="ChEBI" id="CHEBI:15378"/>
        <dbReference type="ChEBI" id="CHEBI:33019"/>
        <dbReference type="ChEBI" id="CHEBI:37563"/>
        <dbReference type="ChEBI" id="CHEBI:58332"/>
        <dbReference type="ChEBI" id="CHEBI:58608"/>
        <dbReference type="EC" id="2.7.7.41"/>
    </reaction>
</comment>
<dbReference type="EMBL" id="WBKA01000003">
    <property type="protein sequence ID" value="KAB1632304.1"/>
    <property type="molecule type" value="Genomic_DNA"/>
</dbReference>
<dbReference type="PANTHER" id="PTHR46382">
    <property type="entry name" value="PHOSPHATIDATE CYTIDYLYLTRANSFERASE"/>
    <property type="match status" value="1"/>
</dbReference>
<feature type="transmembrane region" description="Helical" evidence="20">
    <location>
        <begin position="88"/>
        <end position="105"/>
    </location>
</feature>
<keyword evidence="13 20" id="KW-1133">Transmembrane helix</keyword>
<keyword evidence="10 18" id="KW-0808">Transferase</keyword>
<dbReference type="EC" id="2.7.7.41" evidence="6 18"/>
<evidence type="ECO:0000256" key="16">
    <source>
        <dbReference type="ARBA" id="ARBA00023209"/>
    </source>
</evidence>
<keyword evidence="8" id="KW-1003">Cell membrane</keyword>
<keyword evidence="9" id="KW-0444">Lipid biosynthesis</keyword>
<evidence type="ECO:0000256" key="14">
    <source>
        <dbReference type="ARBA" id="ARBA00023098"/>
    </source>
</evidence>
<evidence type="ECO:0000256" key="20">
    <source>
        <dbReference type="SAM" id="Phobius"/>
    </source>
</evidence>
<dbReference type="UniPathway" id="UPA00557">
    <property type="reaction ID" value="UER00614"/>
</dbReference>
<proteinExistence type="inferred from homology"/>
<evidence type="ECO:0000256" key="11">
    <source>
        <dbReference type="ARBA" id="ARBA00022692"/>
    </source>
</evidence>
<feature type="transmembrane region" description="Helical" evidence="20">
    <location>
        <begin position="141"/>
        <end position="162"/>
    </location>
</feature>
<keyword evidence="12 18" id="KW-0548">Nucleotidyltransferase</keyword>
<keyword evidence="14" id="KW-0443">Lipid metabolism</keyword>
<evidence type="ECO:0000256" key="3">
    <source>
        <dbReference type="ARBA" id="ARBA00005119"/>
    </source>
</evidence>
<evidence type="ECO:0000256" key="7">
    <source>
        <dbReference type="ARBA" id="ARBA00019373"/>
    </source>
</evidence>
<dbReference type="AlphaFoldDB" id="A0A7C8BRD5"/>
<protein>
    <recommendedName>
        <fullName evidence="7 18">Phosphatidate cytidylyltransferase</fullName>
        <ecNumber evidence="6 18">2.7.7.41</ecNumber>
    </recommendedName>
</protein>
<comment type="subcellular location">
    <subcellularLocation>
        <location evidence="2">Cell membrane</location>
        <topology evidence="2">Multi-pass membrane protein</topology>
    </subcellularLocation>
</comment>
<evidence type="ECO:0000256" key="9">
    <source>
        <dbReference type="ARBA" id="ARBA00022516"/>
    </source>
</evidence>
<organism evidence="21 22">
    <name type="scientific">Pseudoclavibacter caeni</name>
    <dbReference type="NCBI Taxonomy" id="908846"/>
    <lineage>
        <taxon>Bacteria</taxon>
        <taxon>Bacillati</taxon>
        <taxon>Actinomycetota</taxon>
        <taxon>Actinomycetes</taxon>
        <taxon>Micrococcales</taxon>
        <taxon>Microbacteriaceae</taxon>
        <taxon>Pseudoclavibacter</taxon>
    </lineage>
</organism>
<evidence type="ECO:0000256" key="19">
    <source>
        <dbReference type="SAM" id="Coils"/>
    </source>
</evidence>
<evidence type="ECO:0000256" key="8">
    <source>
        <dbReference type="ARBA" id="ARBA00022475"/>
    </source>
</evidence>
<evidence type="ECO:0000256" key="5">
    <source>
        <dbReference type="ARBA" id="ARBA00010185"/>
    </source>
</evidence>
<evidence type="ECO:0000256" key="17">
    <source>
        <dbReference type="ARBA" id="ARBA00023264"/>
    </source>
</evidence>
<dbReference type="GO" id="GO:0016024">
    <property type="term" value="P:CDP-diacylglycerol biosynthetic process"/>
    <property type="evidence" value="ECO:0007669"/>
    <property type="project" value="UniProtKB-UniPathway"/>
</dbReference>
<evidence type="ECO:0000313" key="22">
    <source>
        <dbReference type="Proteomes" id="UP000481339"/>
    </source>
</evidence>
<feature type="transmembrane region" description="Helical" evidence="20">
    <location>
        <begin position="213"/>
        <end position="235"/>
    </location>
</feature>
<evidence type="ECO:0000256" key="6">
    <source>
        <dbReference type="ARBA" id="ARBA00012487"/>
    </source>
</evidence>
<sequence length="302" mass="31378">MVKRRRADERHQQVRQLIDQVEQANEQLEQRAGRNLPLAIGMGLLLGAIVLGAILISTEAFVVLAMLVTGVAAAEIAHALANRGLRPSAVLTGILAGVLPGVAWWAGGMALLFVLVAVVLLGALAGAVVSRLRGAPVGPGALWSALIILVVGGCLGTVGLTVTLPDGLAWLLVVLISVVSNDTGAYALGVLVGRHPLAPRISPKKTWEGQLGALVSSTIAACISVPLLTGAPWWWGLVLGPLTTITATTGDLVESTIKRWLGVKDMSRWIPGHGGVMDRLDAVVPSVPLALLIAWWAGVALV</sequence>
<feature type="transmembrane region" description="Helical" evidence="20">
    <location>
        <begin position="111"/>
        <end position="129"/>
    </location>
</feature>
<evidence type="ECO:0000256" key="12">
    <source>
        <dbReference type="ARBA" id="ARBA00022695"/>
    </source>
</evidence>
<dbReference type="PANTHER" id="PTHR46382:SF1">
    <property type="entry name" value="PHOSPHATIDATE CYTIDYLYLTRANSFERASE"/>
    <property type="match status" value="1"/>
</dbReference>
<evidence type="ECO:0000256" key="1">
    <source>
        <dbReference type="ARBA" id="ARBA00001698"/>
    </source>
</evidence>